<dbReference type="EMBL" id="CP001630">
    <property type="protein sequence ID" value="ACU34937.1"/>
    <property type="molecule type" value="Genomic_DNA"/>
</dbReference>
<reference evidence="2 3" key="1">
    <citation type="journal article" date="2009" name="Stand. Genomic Sci.">
        <title>Complete genome sequence of Actinosynnema mirum type strain (101).</title>
        <authorList>
            <person name="Land M."/>
            <person name="Lapidus A."/>
            <person name="Mayilraj S."/>
            <person name="Chen F."/>
            <person name="Copeland A."/>
            <person name="Del Rio T.G."/>
            <person name="Nolan M."/>
            <person name="Lucas S."/>
            <person name="Tice H."/>
            <person name="Cheng J.F."/>
            <person name="Chertkov O."/>
            <person name="Bruce D."/>
            <person name="Goodwin L."/>
            <person name="Pitluck S."/>
            <person name="Rohde M."/>
            <person name="Goker M."/>
            <person name="Pati A."/>
            <person name="Ivanova N."/>
            <person name="Mavromatis K."/>
            <person name="Chen A."/>
            <person name="Palaniappan K."/>
            <person name="Hauser L."/>
            <person name="Chang Y.J."/>
            <person name="Jeffries C.C."/>
            <person name="Brettin T."/>
            <person name="Detter J.C."/>
            <person name="Han C."/>
            <person name="Chain P."/>
            <person name="Tindall B.J."/>
            <person name="Bristow J."/>
            <person name="Eisen J.A."/>
            <person name="Markowitz V."/>
            <person name="Hugenholtz P."/>
            <person name="Kyrpides N.C."/>
            <person name="Klenk H.P."/>
        </authorList>
    </citation>
    <scope>NUCLEOTIDE SEQUENCE [LARGE SCALE GENOMIC DNA]</scope>
    <source>
        <strain evidence="3">ATCC 29888 / DSM 43827 / JCM 3225 / NBRC 14064 / NCIMB 13271 / NRRL B-12336 / IMRU 3971 / 101</strain>
    </source>
</reference>
<feature type="region of interest" description="Disordered" evidence="1">
    <location>
        <begin position="1"/>
        <end position="20"/>
    </location>
</feature>
<keyword evidence="3" id="KW-1185">Reference proteome</keyword>
<sequence>MVHHRWTTRNHGTTREEPDMEPHLIIVLSTLLSP</sequence>
<evidence type="ECO:0000313" key="3">
    <source>
        <dbReference type="Proteomes" id="UP000002213"/>
    </source>
</evidence>
<gene>
    <name evidence="2" type="ordered locus">Amir_0979</name>
</gene>
<dbReference type="Proteomes" id="UP000002213">
    <property type="component" value="Chromosome"/>
</dbReference>
<proteinExistence type="predicted"/>
<dbReference type="AlphaFoldDB" id="C6WNL8"/>
<dbReference type="KEGG" id="ami:Amir_0979"/>
<dbReference type="HOGENOM" id="CLU_3371559_0_0_11"/>
<organism evidence="2 3">
    <name type="scientific">Actinosynnema mirum (strain ATCC 29888 / DSM 43827 / JCM 3225 / NBRC 14064 / NCIMB 13271 / NRRL B-12336 / IMRU 3971 / 101)</name>
    <dbReference type="NCBI Taxonomy" id="446462"/>
    <lineage>
        <taxon>Bacteria</taxon>
        <taxon>Bacillati</taxon>
        <taxon>Actinomycetota</taxon>
        <taxon>Actinomycetes</taxon>
        <taxon>Pseudonocardiales</taxon>
        <taxon>Pseudonocardiaceae</taxon>
        <taxon>Actinosynnema</taxon>
    </lineage>
</organism>
<name>C6WNL8_ACTMD</name>
<accession>C6WNL8</accession>
<protein>
    <submittedName>
        <fullName evidence="2">Uncharacterized protein</fullName>
    </submittedName>
</protein>
<evidence type="ECO:0000256" key="1">
    <source>
        <dbReference type="SAM" id="MobiDB-lite"/>
    </source>
</evidence>
<evidence type="ECO:0000313" key="2">
    <source>
        <dbReference type="EMBL" id="ACU34937.1"/>
    </source>
</evidence>
<dbReference type="STRING" id="446462.Amir_0979"/>